<evidence type="ECO:0000313" key="1">
    <source>
        <dbReference type="EMBL" id="APA16141.1"/>
    </source>
</evidence>
<dbReference type="Proteomes" id="UP000177798">
    <property type="component" value="Chromosome 16"/>
</dbReference>
<dbReference type="AlphaFoldDB" id="A0A1D9QMJ0"/>
<proteinExistence type="predicted"/>
<reference evidence="2" key="1">
    <citation type="journal article" date="2017" name="Genome Biol. Evol.">
        <title>The complete genome sequence of the phytopathogenic fungus Sclerotinia sclerotiorum reveals insights into the genome architecture of broad host range pathogens.</title>
        <authorList>
            <person name="Derbyshire M."/>
            <person name="Denton-Giles M."/>
            <person name="Hegedus D."/>
            <person name="Seifbarghy S."/>
            <person name="Rollins J."/>
            <person name="van Kan J."/>
            <person name="Seidl M.F."/>
            <person name="Faino L."/>
            <person name="Mbengue M."/>
            <person name="Navaud O."/>
            <person name="Raffaele S."/>
            <person name="Hammond-Kosack K."/>
            <person name="Heard S."/>
            <person name="Oliver R."/>
        </authorList>
    </citation>
    <scope>NUCLEOTIDE SEQUENCE [LARGE SCALE GENOMIC DNA]</scope>
    <source>
        <strain evidence="2">ATCC 18683 / 1980 / Ss-1</strain>
    </source>
</reference>
<dbReference type="RefSeq" id="XP_001588751.1">
    <property type="nucleotide sequence ID" value="XM_001588701.1"/>
</dbReference>
<protein>
    <submittedName>
        <fullName evidence="1">Uncharacterized protein</fullName>
    </submittedName>
</protein>
<evidence type="ECO:0000313" key="2">
    <source>
        <dbReference type="Proteomes" id="UP000177798"/>
    </source>
</evidence>
<gene>
    <name evidence="1" type="ORF">sscle_16g109110</name>
</gene>
<name>A0A1D9QMJ0_SCLS1</name>
<dbReference type="EMBL" id="CP017829">
    <property type="protein sequence ID" value="APA16141.1"/>
    <property type="molecule type" value="Genomic_DNA"/>
</dbReference>
<accession>A0A1D9QMJ0</accession>
<dbReference type="KEGG" id="ssl:SS1G_10298"/>
<dbReference type="OrthoDB" id="5422579at2759"/>
<dbReference type="VEuPathDB" id="FungiDB:sscle_16g109110"/>
<sequence>MSFSRSACHVYKEELRKPVECINTARSFEVLPKLMLRAVHAIGYRRIYFEKSSRFTPATGDDATRQEAFEAKWKAYRRIIDSESLMKATYYDYFAFYQALQKFQNLKCINVRSDGPGSHPAFHERFSTKDIYSELYTGADQPGDIRG</sequence>
<organism evidence="1 2">
    <name type="scientific">Sclerotinia sclerotiorum (strain ATCC 18683 / 1980 / Ss-1)</name>
    <name type="common">White mold</name>
    <name type="synonym">Whetzelinia sclerotiorum</name>
    <dbReference type="NCBI Taxonomy" id="665079"/>
    <lineage>
        <taxon>Eukaryota</taxon>
        <taxon>Fungi</taxon>
        <taxon>Dikarya</taxon>
        <taxon>Ascomycota</taxon>
        <taxon>Pezizomycotina</taxon>
        <taxon>Leotiomycetes</taxon>
        <taxon>Helotiales</taxon>
        <taxon>Sclerotiniaceae</taxon>
        <taxon>Sclerotinia</taxon>
    </lineage>
</organism>